<dbReference type="Gene3D" id="3.20.20.140">
    <property type="entry name" value="Metal-dependent hydrolases"/>
    <property type="match status" value="1"/>
</dbReference>
<protein>
    <submittedName>
        <fullName evidence="3">Amidohydrolase family protein</fullName>
    </submittedName>
</protein>
<dbReference type="Pfam" id="PF04909">
    <property type="entry name" value="Amidohydro_2"/>
    <property type="match status" value="1"/>
</dbReference>
<reference evidence="3 4" key="1">
    <citation type="submission" date="2024-10" db="EMBL/GenBank/DDBJ databases">
        <title>The Natural Products Discovery Center: Release of the First 8490 Sequenced Strains for Exploring Actinobacteria Biosynthetic Diversity.</title>
        <authorList>
            <person name="Kalkreuter E."/>
            <person name="Kautsar S.A."/>
            <person name="Yang D."/>
            <person name="Bader C.D."/>
            <person name="Teijaro C.N."/>
            <person name="Fluegel L."/>
            <person name="Davis C.M."/>
            <person name="Simpson J.R."/>
            <person name="Lauterbach L."/>
            <person name="Steele A.D."/>
            <person name="Gui C."/>
            <person name="Meng S."/>
            <person name="Li G."/>
            <person name="Viehrig K."/>
            <person name="Ye F."/>
            <person name="Su P."/>
            <person name="Kiefer A.F."/>
            <person name="Nichols A."/>
            <person name="Cepeda A.J."/>
            <person name="Yan W."/>
            <person name="Fan B."/>
            <person name="Jiang Y."/>
            <person name="Adhikari A."/>
            <person name="Zheng C.-J."/>
            <person name="Schuster L."/>
            <person name="Cowan T.M."/>
            <person name="Smanski M.J."/>
            <person name="Chevrette M.G."/>
            <person name="De Carvalho L.P.S."/>
            <person name="Shen B."/>
        </authorList>
    </citation>
    <scope>NUCLEOTIDE SEQUENCE [LARGE SCALE GENOMIC DNA]</scope>
    <source>
        <strain evidence="3 4">NPDC002173</strain>
    </source>
</reference>
<accession>A0ABW6SSQ0</accession>
<evidence type="ECO:0000313" key="4">
    <source>
        <dbReference type="Proteomes" id="UP001602013"/>
    </source>
</evidence>
<dbReference type="EMBL" id="JBIASD010000009">
    <property type="protein sequence ID" value="MFF3667187.1"/>
    <property type="molecule type" value="Genomic_DNA"/>
</dbReference>
<comment type="similarity">
    <text evidence="1">Belongs to the metallo-dependent hydrolases superfamily.</text>
</comment>
<dbReference type="Proteomes" id="UP001602013">
    <property type="component" value="Unassembled WGS sequence"/>
</dbReference>
<dbReference type="PANTHER" id="PTHR43569">
    <property type="entry name" value="AMIDOHYDROLASE"/>
    <property type="match status" value="1"/>
</dbReference>
<dbReference type="RefSeq" id="WP_387412057.1">
    <property type="nucleotide sequence ID" value="NZ_JBIASD010000009.1"/>
</dbReference>
<gene>
    <name evidence="3" type="ORF">ACFYXI_16435</name>
</gene>
<evidence type="ECO:0000313" key="3">
    <source>
        <dbReference type="EMBL" id="MFF3667187.1"/>
    </source>
</evidence>
<dbReference type="PANTHER" id="PTHR43569:SF2">
    <property type="entry name" value="AMIDOHYDROLASE-RELATED DOMAIN-CONTAINING PROTEIN"/>
    <property type="match status" value="1"/>
</dbReference>
<comment type="caution">
    <text evidence="3">The sequence shown here is derived from an EMBL/GenBank/DDBJ whole genome shotgun (WGS) entry which is preliminary data.</text>
</comment>
<dbReference type="InterPro" id="IPR052350">
    <property type="entry name" value="Metallo-dep_Lactonases"/>
</dbReference>
<sequence length="287" mass="29926">MIVDAHHHVWTADYPWLSAPDLAPIRRDYTLADLTPQLEAAGVTATVLVEAGRCDAAETAEFLALAATAPRIAGVVGWASLTDPDLPATLAAYRDLPGGATLVGVRDQLQGVDDPEYLARPDVRAAMATIGGAGLAYDLVVHVRQLAACAEAVRATPGTVFVLDHLGKPRIGAGAEGFAEWRAAVAPLAACGNVVAKLSGLLVEAGPGWDVSLVRPYVDTALELLGAERLMIGSDWPVCELVASYSEALGTLDACLRELSADERAAVTAGTAIRTYRLDLAPASDLP</sequence>
<feature type="domain" description="Amidohydrolase-related" evidence="2">
    <location>
        <begin position="3"/>
        <end position="278"/>
    </location>
</feature>
<organism evidence="3 4">
    <name type="scientific">Microtetraspora malaysiensis</name>
    <dbReference type="NCBI Taxonomy" id="161358"/>
    <lineage>
        <taxon>Bacteria</taxon>
        <taxon>Bacillati</taxon>
        <taxon>Actinomycetota</taxon>
        <taxon>Actinomycetes</taxon>
        <taxon>Streptosporangiales</taxon>
        <taxon>Streptosporangiaceae</taxon>
        <taxon>Microtetraspora</taxon>
    </lineage>
</organism>
<name>A0ABW6SSQ0_9ACTN</name>
<evidence type="ECO:0000256" key="1">
    <source>
        <dbReference type="ARBA" id="ARBA00038310"/>
    </source>
</evidence>
<keyword evidence="4" id="KW-1185">Reference proteome</keyword>
<proteinExistence type="inferred from homology"/>
<dbReference type="InterPro" id="IPR032466">
    <property type="entry name" value="Metal_Hydrolase"/>
</dbReference>
<evidence type="ECO:0000259" key="2">
    <source>
        <dbReference type="Pfam" id="PF04909"/>
    </source>
</evidence>
<dbReference type="InterPro" id="IPR006680">
    <property type="entry name" value="Amidohydro-rel"/>
</dbReference>
<dbReference type="SUPFAM" id="SSF51556">
    <property type="entry name" value="Metallo-dependent hydrolases"/>
    <property type="match status" value="1"/>
</dbReference>